<feature type="binding site" evidence="15 16">
    <location>
        <position position="120"/>
    </location>
    <ligand>
        <name>S-adenosyl-L-methionine</name>
        <dbReference type="ChEBI" id="CHEBI:59789"/>
    </ligand>
</feature>
<dbReference type="HAMAP" id="MF_00605">
    <property type="entry name" value="TrmD"/>
    <property type="match status" value="1"/>
</dbReference>
<evidence type="ECO:0000256" key="12">
    <source>
        <dbReference type="ARBA" id="ARBA00029736"/>
    </source>
</evidence>
<evidence type="ECO:0000256" key="9">
    <source>
        <dbReference type="ARBA" id="ARBA00022679"/>
    </source>
</evidence>
<dbReference type="NCBIfam" id="NF000648">
    <property type="entry name" value="PRK00026.1"/>
    <property type="match status" value="1"/>
</dbReference>
<evidence type="ECO:0000313" key="19">
    <source>
        <dbReference type="EMBL" id="ABI58720.1"/>
    </source>
</evidence>
<comment type="subunit">
    <text evidence="4 15 17">Homodimer.</text>
</comment>
<feature type="binding site" evidence="15 16">
    <location>
        <begin position="140"/>
        <end position="145"/>
    </location>
    <ligand>
        <name>S-adenosyl-L-methionine</name>
        <dbReference type="ChEBI" id="CHEBI:59789"/>
    </ligand>
</feature>
<evidence type="ECO:0000256" key="8">
    <source>
        <dbReference type="ARBA" id="ARBA00022603"/>
    </source>
</evidence>
<evidence type="ECO:0000256" key="5">
    <source>
        <dbReference type="ARBA" id="ARBA00012807"/>
    </source>
</evidence>
<evidence type="ECO:0000256" key="2">
    <source>
        <dbReference type="ARBA" id="ARBA00004496"/>
    </source>
</evidence>
<accession>Q0AIV1</accession>
<evidence type="ECO:0000256" key="1">
    <source>
        <dbReference type="ARBA" id="ARBA00002634"/>
    </source>
</evidence>
<dbReference type="FunFam" id="3.40.1280.10:FF:000001">
    <property type="entry name" value="tRNA (guanine-N(1)-)-methyltransferase"/>
    <property type="match status" value="1"/>
</dbReference>
<dbReference type="GO" id="GO:0052906">
    <property type="term" value="F:tRNA (guanine(37)-N1)-methyltransferase activity"/>
    <property type="evidence" value="ECO:0007669"/>
    <property type="project" value="UniProtKB-UniRule"/>
</dbReference>
<evidence type="ECO:0000256" key="17">
    <source>
        <dbReference type="RuleBase" id="RU003464"/>
    </source>
</evidence>
<dbReference type="PANTHER" id="PTHR46417:SF1">
    <property type="entry name" value="TRNA (GUANINE-N(1)-)-METHYLTRANSFERASE"/>
    <property type="match status" value="1"/>
</dbReference>
<dbReference type="InterPro" id="IPR016009">
    <property type="entry name" value="tRNA_MeTrfase_TRMD/TRM10"/>
</dbReference>
<feature type="domain" description="tRNA methyltransferase TRMD/TRM10-type" evidence="18">
    <location>
        <begin position="5"/>
        <end position="232"/>
    </location>
</feature>
<evidence type="ECO:0000313" key="20">
    <source>
        <dbReference type="Proteomes" id="UP000001966"/>
    </source>
</evidence>
<dbReference type="GO" id="GO:0005829">
    <property type="term" value="C:cytosol"/>
    <property type="evidence" value="ECO:0007669"/>
    <property type="project" value="TreeGrafter"/>
</dbReference>
<dbReference type="EMBL" id="CP000450">
    <property type="protein sequence ID" value="ABI58720.1"/>
    <property type="molecule type" value="Genomic_DNA"/>
</dbReference>
<sequence length="281" mass="31887">MMPFEFDVITLLPDMFDAVTQHGVTGRAKKNNLYRLHTWNPRDYATNRYRTVDDAPYGGGPGMIMMAEPLDLAITDAKIRQTRNGTSRTSVIYLSPQGKRLDHKKILQISKLDGVILLCGRYEGIDERLIEDQVDEEISIGDYVISGGELAAMVLIDAVIRQLPGALGDTQSASQDSHVDHLLEYPHYTRPDIYKEKPVPEVLLSGDHAKIERWRLQQAIGRTWLKRPDLLAEKYPEGLPGKEKELLEEFKQLQCLTITNQATDTIKEQEQRNELDRTTGT</sequence>
<gene>
    <name evidence="15" type="primary">trmD</name>
    <name evidence="19" type="ordered locus">Neut_0443</name>
</gene>
<dbReference type="InterPro" id="IPR023148">
    <property type="entry name" value="tRNA_m1G_MeTrfase_C_sf"/>
</dbReference>
<evidence type="ECO:0000256" key="16">
    <source>
        <dbReference type="PIRSR" id="PIRSR000386-1"/>
    </source>
</evidence>
<protein>
    <recommendedName>
        <fullName evidence="6 15">tRNA (guanine-N(1)-)-methyltransferase</fullName>
        <ecNumber evidence="5 15">2.1.1.228</ecNumber>
    </recommendedName>
    <alternativeName>
        <fullName evidence="12 15">M1G-methyltransferase</fullName>
    </alternativeName>
    <alternativeName>
        <fullName evidence="13 15">tRNA [GM37] methyltransferase</fullName>
    </alternativeName>
</protein>
<dbReference type="Pfam" id="PF01746">
    <property type="entry name" value="tRNA_m1G_MT"/>
    <property type="match status" value="1"/>
</dbReference>
<keyword evidence="7 15" id="KW-0963">Cytoplasm</keyword>
<dbReference type="EC" id="2.1.1.228" evidence="5 15"/>
<dbReference type="GO" id="GO:0002939">
    <property type="term" value="P:tRNA N1-guanine methylation"/>
    <property type="evidence" value="ECO:0007669"/>
    <property type="project" value="TreeGrafter"/>
</dbReference>
<evidence type="ECO:0000256" key="14">
    <source>
        <dbReference type="ARBA" id="ARBA00047783"/>
    </source>
</evidence>
<dbReference type="Gene3D" id="1.10.1270.20">
    <property type="entry name" value="tRNA(m1g37)methyltransferase, domain 2"/>
    <property type="match status" value="1"/>
</dbReference>
<dbReference type="InterPro" id="IPR002649">
    <property type="entry name" value="tRNA_m1G_MeTrfase_TrmD"/>
</dbReference>
<keyword evidence="11 15" id="KW-0819">tRNA processing</keyword>
<dbReference type="FunFam" id="1.10.1270.20:FF:000001">
    <property type="entry name" value="tRNA (guanine-N(1)-)-methyltransferase"/>
    <property type="match status" value="1"/>
</dbReference>
<keyword evidence="10 15" id="KW-0949">S-adenosyl-L-methionine</keyword>
<evidence type="ECO:0000259" key="18">
    <source>
        <dbReference type="Pfam" id="PF01746"/>
    </source>
</evidence>
<keyword evidence="8 15" id="KW-0489">Methyltransferase</keyword>
<evidence type="ECO:0000256" key="6">
    <source>
        <dbReference type="ARBA" id="ARBA00014679"/>
    </source>
</evidence>
<name>Q0AIV1_NITEC</name>
<evidence type="ECO:0000256" key="15">
    <source>
        <dbReference type="HAMAP-Rule" id="MF_00605"/>
    </source>
</evidence>
<dbReference type="eggNOG" id="COG0336">
    <property type="taxonomic scope" value="Bacteria"/>
</dbReference>
<dbReference type="InterPro" id="IPR029028">
    <property type="entry name" value="Alpha/beta_knot_MTases"/>
</dbReference>
<dbReference type="CDD" id="cd18080">
    <property type="entry name" value="TrmD-like"/>
    <property type="match status" value="1"/>
</dbReference>
<evidence type="ECO:0000256" key="4">
    <source>
        <dbReference type="ARBA" id="ARBA00011738"/>
    </source>
</evidence>
<comment type="similarity">
    <text evidence="3 15 17">Belongs to the RNA methyltransferase TrmD family.</text>
</comment>
<evidence type="ECO:0000256" key="7">
    <source>
        <dbReference type="ARBA" id="ARBA00022490"/>
    </source>
</evidence>
<dbReference type="AlphaFoldDB" id="Q0AIV1"/>
<dbReference type="InterPro" id="IPR029026">
    <property type="entry name" value="tRNA_m1G_MTases_N"/>
</dbReference>
<dbReference type="STRING" id="335283.Neut_0443"/>
<evidence type="ECO:0000256" key="13">
    <source>
        <dbReference type="ARBA" id="ARBA00033392"/>
    </source>
</evidence>
<dbReference type="Gene3D" id="3.40.1280.10">
    <property type="match status" value="1"/>
</dbReference>
<dbReference type="NCBIfam" id="TIGR00088">
    <property type="entry name" value="trmD"/>
    <property type="match status" value="1"/>
</dbReference>
<dbReference type="SUPFAM" id="SSF75217">
    <property type="entry name" value="alpha/beta knot"/>
    <property type="match status" value="1"/>
</dbReference>
<organism evidence="19 20">
    <name type="scientific">Nitrosomonas eutropha (strain DSM 101675 / C91 / Nm57)</name>
    <dbReference type="NCBI Taxonomy" id="335283"/>
    <lineage>
        <taxon>Bacteria</taxon>
        <taxon>Pseudomonadati</taxon>
        <taxon>Pseudomonadota</taxon>
        <taxon>Betaproteobacteria</taxon>
        <taxon>Nitrosomonadales</taxon>
        <taxon>Nitrosomonadaceae</taxon>
        <taxon>Nitrosomonas</taxon>
    </lineage>
</organism>
<comment type="subcellular location">
    <subcellularLocation>
        <location evidence="2 15 17">Cytoplasm</location>
    </subcellularLocation>
</comment>
<keyword evidence="9 15" id="KW-0808">Transferase</keyword>
<dbReference type="Proteomes" id="UP000001966">
    <property type="component" value="Chromosome"/>
</dbReference>
<proteinExistence type="inferred from homology"/>
<evidence type="ECO:0000256" key="3">
    <source>
        <dbReference type="ARBA" id="ARBA00007630"/>
    </source>
</evidence>
<comment type="catalytic activity">
    <reaction evidence="14 15 17">
        <text>guanosine(37) in tRNA + S-adenosyl-L-methionine = N(1)-methylguanosine(37) in tRNA + S-adenosyl-L-homocysteine + H(+)</text>
        <dbReference type="Rhea" id="RHEA:36899"/>
        <dbReference type="Rhea" id="RHEA-COMP:10145"/>
        <dbReference type="Rhea" id="RHEA-COMP:10147"/>
        <dbReference type="ChEBI" id="CHEBI:15378"/>
        <dbReference type="ChEBI" id="CHEBI:57856"/>
        <dbReference type="ChEBI" id="CHEBI:59789"/>
        <dbReference type="ChEBI" id="CHEBI:73542"/>
        <dbReference type="ChEBI" id="CHEBI:74269"/>
        <dbReference type="EC" id="2.1.1.228"/>
    </reaction>
</comment>
<reference evidence="19 20" key="1">
    <citation type="journal article" date="2007" name="Environ. Microbiol.">
        <title>Whole-genome analysis of the ammonia-oxidizing bacterium, Nitrosomonas eutropha C91: implications for niche adaptation.</title>
        <authorList>
            <person name="Stein L.Y."/>
            <person name="Arp D.J."/>
            <person name="Berube P.M."/>
            <person name="Chain P.S."/>
            <person name="Hauser L."/>
            <person name="Jetten M.S."/>
            <person name="Klotz M.G."/>
            <person name="Larimer F.W."/>
            <person name="Norton J.M."/>
            <person name="Op den Camp H.J.M."/>
            <person name="Shin M."/>
            <person name="Wei X."/>
        </authorList>
    </citation>
    <scope>NUCLEOTIDE SEQUENCE [LARGE SCALE GENOMIC DNA]</scope>
    <source>
        <strain evidence="20">DSM 101675 / C91 / Nm57</strain>
    </source>
</reference>
<dbReference type="PANTHER" id="PTHR46417">
    <property type="entry name" value="TRNA (GUANINE-N(1)-)-METHYLTRANSFERASE"/>
    <property type="match status" value="1"/>
</dbReference>
<dbReference type="KEGG" id="net:Neut_0443"/>
<dbReference type="HOGENOM" id="CLU_047363_0_2_4"/>
<evidence type="ECO:0000256" key="10">
    <source>
        <dbReference type="ARBA" id="ARBA00022691"/>
    </source>
</evidence>
<evidence type="ECO:0000256" key="11">
    <source>
        <dbReference type="ARBA" id="ARBA00022694"/>
    </source>
</evidence>
<comment type="function">
    <text evidence="1 15 17">Specifically methylates guanosine-37 in various tRNAs.</text>
</comment>
<dbReference type="PIRSF" id="PIRSF000386">
    <property type="entry name" value="tRNA_mtase"/>
    <property type="match status" value="1"/>
</dbReference>